<dbReference type="SMART" id="SM00881">
    <property type="entry name" value="CoA_binding"/>
    <property type="match status" value="1"/>
</dbReference>
<feature type="domain" description="CoA-binding" evidence="4">
    <location>
        <begin position="4"/>
        <end position="99"/>
    </location>
</feature>
<keyword evidence="1" id="KW-0436">Ligase</keyword>
<dbReference type="PANTHER" id="PTHR43334:SF1">
    <property type="entry name" value="3-HYDROXYPROPIONATE--COA LIGASE [ADP-FORMING]"/>
    <property type="match status" value="1"/>
</dbReference>
<evidence type="ECO:0000256" key="1">
    <source>
        <dbReference type="ARBA" id="ARBA00022598"/>
    </source>
</evidence>
<dbReference type="InterPro" id="IPR032875">
    <property type="entry name" value="Succ_CoA_lig_flav_dom"/>
</dbReference>
<evidence type="ECO:0000259" key="4">
    <source>
        <dbReference type="SMART" id="SM00881"/>
    </source>
</evidence>
<dbReference type="EMBL" id="CP002629">
    <property type="protein sequence ID" value="AEB09024.1"/>
    <property type="molecule type" value="Genomic_DNA"/>
</dbReference>
<dbReference type="Gene3D" id="3.30.1490.20">
    <property type="entry name" value="ATP-grasp fold, A domain"/>
    <property type="match status" value="1"/>
</dbReference>
<dbReference type="eggNOG" id="COG1042">
    <property type="taxonomic scope" value="Bacteria"/>
</dbReference>
<evidence type="ECO:0000313" key="5">
    <source>
        <dbReference type="EMBL" id="AEB09024.1"/>
    </source>
</evidence>
<keyword evidence="6" id="KW-1185">Reference proteome</keyword>
<dbReference type="Gene3D" id="3.30.470.20">
    <property type="entry name" value="ATP-grasp fold, B domain"/>
    <property type="match status" value="1"/>
</dbReference>
<organism evidence="5 6">
    <name type="scientific">Desulfobacca acetoxidans (strain ATCC 700848 / DSM 11109 / ASRB2)</name>
    <dbReference type="NCBI Taxonomy" id="880072"/>
    <lineage>
        <taxon>Bacteria</taxon>
        <taxon>Pseudomonadati</taxon>
        <taxon>Thermodesulfobacteriota</taxon>
        <taxon>Desulfobaccia</taxon>
        <taxon>Desulfobaccales</taxon>
        <taxon>Desulfobaccaceae</taxon>
        <taxon>Desulfobacca</taxon>
    </lineage>
</organism>
<name>F2NCG0_DESAR</name>
<evidence type="ECO:0000256" key="2">
    <source>
        <dbReference type="ARBA" id="ARBA00022741"/>
    </source>
</evidence>
<dbReference type="GO" id="GO:0005524">
    <property type="term" value="F:ATP binding"/>
    <property type="evidence" value="ECO:0007669"/>
    <property type="project" value="UniProtKB-KW"/>
</dbReference>
<dbReference type="Pfam" id="PF13380">
    <property type="entry name" value="CoA_binding_2"/>
    <property type="match status" value="1"/>
</dbReference>
<evidence type="ECO:0000256" key="3">
    <source>
        <dbReference type="ARBA" id="ARBA00022840"/>
    </source>
</evidence>
<dbReference type="KEGG" id="dao:Desac_1161"/>
<dbReference type="Pfam" id="PF13607">
    <property type="entry name" value="Succ_CoA_lig"/>
    <property type="match status" value="1"/>
</dbReference>
<dbReference type="AlphaFoldDB" id="F2NCG0"/>
<dbReference type="Proteomes" id="UP000000483">
    <property type="component" value="Chromosome"/>
</dbReference>
<dbReference type="OrthoDB" id="9791027at2"/>
<dbReference type="RefSeq" id="WP_013706136.1">
    <property type="nucleotide sequence ID" value="NC_015388.1"/>
</dbReference>
<keyword evidence="3" id="KW-0067">ATP-binding</keyword>
<dbReference type="HOGENOM" id="CLU_007415_3_1_7"/>
<dbReference type="GO" id="GO:0016874">
    <property type="term" value="F:ligase activity"/>
    <property type="evidence" value="ECO:0007669"/>
    <property type="project" value="UniProtKB-KW"/>
</dbReference>
<keyword evidence="2" id="KW-0547">Nucleotide-binding</keyword>
<dbReference type="SUPFAM" id="SSF51735">
    <property type="entry name" value="NAD(P)-binding Rossmann-fold domains"/>
    <property type="match status" value="1"/>
</dbReference>
<accession>F2NCG0</accession>
<reference evidence="5 6" key="1">
    <citation type="journal article" date="2011" name="Stand. Genomic Sci.">
        <title>Complete genome sequence of the acetate-degrading sulfate reducer Desulfobacca acetoxidans type strain (ASRB2).</title>
        <authorList>
            <person name="Goker M."/>
            <person name="Teshima H."/>
            <person name="Lapidus A."/>
            <person name="Nolan M."/>
            <person name="Lucas S."/>
            <person name="Hammon N."/>
            <person name="Deshpande S."/>
            <person name="Cheng J.F."/>
            <person name="Tapia R."/>
            <person name="Han C."/>
            <person name="Goodwin L."/>
            <person name="Pitluck S."/>
            <person name="Huntemann M."/>
            <person name="Liolios K."/>
            <person name="Ivanova N."/>
            <person name="Pagani I."/>
            <person name="Mavromatis K."/>
            <person name="Ovchinikova G."/>
            <person name="Pati A."/>
            <person name="Chen A."/>
            <person name="Palaniappan K."/>
            <person name="Land M."/>
            <person name="Hauser L."/>
            <person name="Brambilla E.M."/>
            <person name="Rohde M."/>
            <person name="Spring S."/>
            <person name="Detter J.C."/>
            <person name="Woyke T."/>
            <person name="Bristow J."/>
            <person name="Eisen J.A."/>
            <person name="Markowitz V."/>
            <person name="Hugenholtz P."/>
            <person name="Kyrpides N.C."/>
            <person name="Klenk H.P."/>
        </authorList>
    </citation>
    <scope>NUCLEOTIDE SEQUENCE [LARGE SCALE GENOMIC DNA]</scope>
    <source>
        <strain evidence="6">ATCC 700848 / DSM 11109 / ASRB2</strain>
    </source>
</reference>
<dbReference type="STRING" id="880072.Desac_1161"/>
<reference evidence="6" key="2">
    <citation type="submission" date="2011-03" db="EMBL/GenBank/DDBJ databases">
        <title>The complete genome of Desulfobacca acetoxidans DSM 11109.</title>
        <authorList>
            <consortium name="US DOE Joint Genome Institute (JGI-PGF)"/>
            <person name="Lucas S."/>
            <person name="Copeland A."/>
            <person name="Lapidus A."/>
            <person name="Bruce D."/>
            <person name="Goodwin L."/>
            <person name="Pitluck S."/>
            <person name="Peters L."/>
            <person name="Kyrpides N."/>
            <person name="Mavromatis K."/>
            <person name="Ivanova N."/>
            <person name="Ovchinnikova G."/>
            <person name="Teshima H."/>
            <person name="Detter J.C."/>
            <person name="Han C."/>
            <person name="Land M."/>
            <person name="Hauser L."/>
            <person name="Markowitz V."/>
            <person name="Cheng J.-F."/>
            <person name="Hugenholtz P."/>
            <person name="Woyke T."/>
            <person name="Wu D."/>
            <person name="Spring S."/>
            <person name="Schueler E."/>
            <person name="Brambilla E."/>
            <person name="Klenk H.-P."/>
            <person name="Eisen J.A."/>
        </authorList>
    </citation>
    <scope>NUCLEOTIDE SEQUENCE [LARGE SCALE GENOMIC DNA]</scope>
    <source>
        <strain evidence="6">ATCC 700848 / DSM 11109 / ASRB2</strain>
    </source>
</reference>
<dbReference type="SUPFAM" id="SSF56059">
    <property type="entry name" value="Glutathione synthetase ATP-binding domain-like"/>
    <property type="match status" value="1"/>
</dbReference>
<dbReference type="PANTHER" id="PTHR43334">
    <property type="entry name" value="ACETATE--COA LIGASE [ADP-FORMING]"/>
    <property type="match status" value="1"/>
</dbReference>
<gene>
    <name evidence="5" type="ordered locus">Desac_1161</name>
</gene>
<dbReference type="Pfam" id="PF13549">
    <property type="entry name" value="ATP-grasp_5"/>
    <property type="match status" value="1"/>
</dbReference>
<dbReference type="InterPro" id="IPR016102">
    <property type="entry name" value="Succinyl-CoA_synth-like"/>
</dbReference>
<dbReference type="InterPro" id="IPR003781">
    <property type="entry name" value="CoA-bd"/>
</dbReference>
<dbReference type="Gene3D" id="3.40.50.720">
    <property type="entry name" value="NAD(P)-binding Rossmann-like Domain"/>
    <property type="match status" value="1"/>
</dbReference>
<dbReference type="InterPro" id="IPR036291">
    <property type="entry name" value="NAD(P)-bd_dom_sf"/>
</dbReference>
<sequence length="696" mass="75211">MKDFFYPKSVAVVGVSEDPDNLGRNIVNNLLEFRFPGAIFPVGPRGGQAFDLKIYPSLLDLPTSPDLVAVLAPARVVPNILDDCGRLGVKRVVVESGGFSELGEEGHRLEEQVQQRLRDHQIRMVGPNGLGIINLEIGLCLPFMSLPGKPRLGGVSLVCQSGGVGGNVIAWLAQSGLGMNKFVSVGNKLDISENDILSFLLNDPGTKLIYLYMEDLADGRRLMELGRQAKKPILLHKANIGGLSADIARSHTASLAVDDEVVTAACCQSGILRVHSRNEFLHAAIALLQPPLKGDRLVVLSRSGGEAVVVADACQKAGFQLPPLSEEIRQLIQSRSRAGVIKPMNPLDLGDIFDFTLYQDVTAAFCRDPEIDAIIFNYGPINEAEQEQARAMAKNLIEVARRHQKPLLITVIGNLEERLFFQHELGEPVFSFPGEAIRALSLARSYTICQLLPPLAAAPEISSLPAVDRVLSPYLDTPGPLPLTIALEVIQTLGIRLPMWHQVTSAAEAESAAAALGAPACLKLVAPSALHKSDLGGVLLNLPSPQAAREGFLNLQQVAISRLPDGEKWQVLVMPYIEGGFEVILGAKRDRAFGPMILFGAGGIWVEVLEDVAMRLAPLNLTTAQELIAETKVYKILQGRRGQPPLDIDSLAQNLVLLSALMMHCPQIQEVDLNPVLVFPQGQGTIALDARIIISN</sequence>
<proteinExistence type="predicted"/>
<protein>
    <submittedName>
        <fullName evidence="5">CoA-binding domain protein</fullName>
    </submittedName>
</protein>
<dbReference type="Gene3D" id="3.40.50.261">
    <property type="entry name" value="Succinyl-CoA synthetase domains"/>
    <property type="match status" value="2"/>
</dbReference>
<evidence type="ECO:0000313" key="6">
    <source>
        <dbReference type="Proteomes" id="UP000000483"/>
    </source>
</evidence>
<dbReference type="InterPro" id="IPR051538">
    <property type="entry name" value="Acyl-CoA_Synth/Transferase"/>
</dbReference>
<dbReference type="InterPro" id="IPR013815">
    <property type="entry name" value="ATP_grasp_subdomain_1"/>
</dbReference>
<dbReference type="SUPFAM" id="SSF52210">
    <property type="entry name" value="Succinyl-CoA synthetase domains"/>
    <property type="match status" value="2"/>
</dbReference>